<sequence>MGRRFKNGYLRAAVVLMLSTLGLVGCNSDSDDDVSSQVQALSFNVTNTTDDTPLSNLEVRFVFDVSNQSQDFRVSVTDVSGREVAGYVDGTAYQSNVLLVPDSGIVPISISAFNVSSSGDSRASLTLVTHGKGFFSNSQYFDLTQTSMETSYWVEVMPKSSSDDVATAYAAQIVAMSGSSTASTLTLSTPIQSTTTSGGQILDGASASLTIPAGTTLLAEDGSAFVPVGDITASLMMFSADPQGIADADNNPLYLFPGGLSPQEVTGDLPADIRSATGLTFISAGFVAIELEDEAGNQVKGFDGSGIRLTFDVPKSTTNPNTGAPLSLNDQTIPIWSYTDTTGKWHYEGEASIVKENSDTFTLSKQITHLSYYNLDWYDQDRCKLDINVVDQNGEPNNQKLRLSFAKAGGGWAYKPSGWGDNPEKLEINRVPAFAGHFDLLDSQGNSLLASIEVDSQVTSVASGDTGLDLDDFCFGLSGDNTKSLKATLNITNPPTIDIQPTLKLVCPTNTSVAQAVTSGRYYLYSGYSYESSGEISGDTLSLTNLLQDGLYRLYYYGGQTWGQVEFTASANLDEIQLMSLELCDKIDQTVNVRLVCLDDQQDVTREKAAPSAYYWMYNQDYGQYLWGQVDEDGTAQESRAVDTVQYEGSAYVRLDNQYYWGERQTVTASDSQPVVFDIALPSDHTFCSEVSTVDYSGSTLVIADTQGMDIAATTTLTVTLKDGDNQDYTQSGGTLELASSPSGLVFTDITDNADGTYSATVSATDAGSYTISATVGGEVLSNTAPLTITAVDTSLSAVSPDTVAQDEGSTTNVTLTLRQADNSVVGHGGHTVTATGLAIDFGLVSVATTDHDDGTYTLAVTCDNGFNGSQDINVNVNAVVVDTLSVSCNSI</sequence>
<evidence type="ECO:0000256" key="2">
    <source>
        <dbReference type="SAM" id="SignalP"/>
    </source>
</evidence>
<dbReference type="InterPro" id="IPR015217">
    <property type="entry name" value="Invasin_dom_3"/>
</dbReference>
<dbReference type="InterPro" id="IPR017868">
    <property type="entry name" value="Filamin/ABP280_repeat-like"/>
</dbReference>
<dbReference type="Proteomes" id="UP000016570">
    <property type="component" value="Unassembled WGS sequence"/>
</dbReference>
<reference evidence="4 5" key="1">
    <citation type="submission" date="2013-09" db="EMBL/GenBank/DDBJ databases">
        <title>Whole genome shotgun sequence of Vibrio proteolyticus NBRC 13287.</title>
        <authorList>
            <person name="Isaki S."/>
            <person name="Hosoyama A."/>
            <person name="Numata M."/>
            <person name="Hashimoto M."/>
            <person name="Hosoyama Y."/>
            <person name="Tsuchikane K."/>
            <person name="Noguchi M."/>
            <person name="Hirakata S."/>
            <person name="Ichikawa N."/>
            <person name="Ohji S."/>
            <person name="Yamazoe A."/>
            <person name="Fujita N."/>
        </authorList>
    </citation>
    <scope>NUCLEOTIDE SEQUENCE [LARGE SCALE GENOMIC DNA]</scope>
    <source>
        <strain evidence="4 5">NBRC 13287</strain>
    </source>
</reference>
<evidence type="ECO:0000313" key="4">
    <source>
        <dbReference type="EMBL" id="GAD68865.1"/>
    </source>
</evidence>
<dbReference type="Pfam" id="PF09134">
    <property type="entry name" value="Invasin_D3"/>
    <property type="match status" value="1"/>
</dbReference>
<evidence type="ECO:0000256" key="1">
    <source>
        <dbReference type="ARBA" id="ARBA00010116"/>
    </source>
</evidence>
<organism evidence="4 5">
    <name type="scientific">Vibrio proteolyticus NBRC 13287</name>
    <dbReference type="NCBI Taxonomy" id="1219065"/>
    <lineage>
        <taxon>Bacteria</taxon>
        <taxon>Pseudomonadati</taxon>
        <taxon>Pseudomonadota</taxon>
        <taxon>Gammaproteobacteria</taxon>
        <taxon>Vibrionales</taxon>
        <taxon>Vibrionaceae</taxon>
        <taxon>Vibrio</taxon>
    </lineage>
</organism>
<keyword evidence="2" id="KW-0732">Signal</keyword>
<feature type="chain" id="PRO_5004637703" description="Big-1 domain-containing protein" evidence="2">
    <location>
        <begin position="26"/>
        <end position="892"/>
    </location>
</feature>
<dbReference type="PROSITE" id="PS50194">
    <property type="entry name" value="FILAMIN_REPEAT"/>
    <property type="match status" value="1"/>
</dbReference>
<protein>
    <recommendedName>
        <fullName evidence="3">Big-1 domain-containing protein</fullName>
    </recommendedName>
</protein>
<dbReference type="SUPFAM" id="SSF49373">
    <property type="entry name" value="Invasin/intimin cell-adhesion fragments"/>
    <property type="match status" value="1"/>
</dbReference>
<evidence type="ECO:0000259" key="3">
    <source>
        <dbReference type="PROSITE" id="PS51127"/>
    </source>
</evidence>
<dbReference type="STRING" id="1219065.VPR01S_20_00450"/>
<dbReference type="Gene3D" id="2.60.40.10">
    <property type="entry name" value="Immunoglobulins"/>
    <property type="match status" value="1"/>
</dbReference>
<dbReference type="EMBL" id="BATJ01000020">
    <property type="protein sequence ID" value="GAD68865.1"/>
    <property type="molecule type" value="Genomic_DNA"/>
</dbReference>
<comment type="similarity">
    <text evidence="1">Belongs to the intimin/invasin family.</text>
</comment>
<evidence type="ECO:0000313" key="5">
    <source>
        <dbReference type="Proteomes" id="UP000016570"/>
    </source>
</evidence>
<dbReference type="InterPro" id="IPR003344">
    <property type="entry name" value="Big_1_dom"/>
</dbReference>
<dbReference type="eggNOG" id="COG2911">
    <property type="taxonomic scope" value="Bacteria"/>
</dbReference>
<feature type="domain" description="Big-1" evidence="3">
    <location>
        <begin position="700"/>
        <end position="790"/>
    </location>
</feature>
<dbReference type="SMART" id="SM00557">
    <property type="entry name" value="IG_FLMN"/>
    <property type="match status" value="1"/>
</dbReference>
<dbReference type="PROSITE" id="PS51127">
    <property type="entry name" value="BIG1"/>
    <property type="match status" value="1"/>
</dbReference>
<dbReference type="InterPro" id="IPR001298">
    <property type="entry name" value="Filamin/ABP280_rpt"/>
</dbReference>
<comment type="caution">
    <text evidence="4">The sequence shown here is derived from an EMBL/GenBank/DDBJ whole genome shotgun (WGS) entry which is preliminary data.</text>
</comment>
<feature type="signal peptide" evidence="2">
    <location>
        <begin position="1"/>
        <end position="25"/>
    </location>
</feature>
<dbReference type="InterPro" id="IPR013783">
    <property type="entry name" value="Ig-like_fold"/>
</dbReference>
<gene>
    <name evidence="4" type="ORF">VPR01S_20_00450</name>
</gene>
<name>U3A5A0_VIBPR</name>
<keyword evidence="5" id="KW-1185">Reference proteome</keyword>
<dbReference type="PROSITE" id="PS51257">
    <property type="entry name" value="PROKAR_LIPOPROTEIN"/>
    <property type="match status" value="1"/>
</dbReference>
<dbReference type="RefSeq" id="WP_021706833.1">
    <property type="nucleotide sequence ID" value="NZ_BATJ01000020.1"/>
</dbReference>
<dbReference type="AlphaFoldDB" id="U3A5A0"/>
<proteinExistence type="inferred from homology"/>
<accession>U3A5A0</accession>
<dbReference type="InterPro" id="IPR008964">
    <property type="entry name" value="Invasin/intimin_cell_adhesion"/>
</dbReference>